<evidence type="ECO:0000313" key="2">
    <source>
        <dbReference type="EMBL" id="OHT00831.1"/>
    </source>
</evidence>
<dbReference type="OrthoDB" id="10660465at2759"/>
<comment type="caution">
    <text evidence="2">The sequence shown here is derived from an EMBL/GenBank/DDBJ whole genome shotgun (WGS) entry which is preliminary data.</text>
</comment>
<evidence type="ECO:0000313" key="3">
    <source>
        <dbReference type="Proteomes" id="UP000179807"/>
    </source>
</evidence>
<organism evidence="2 3">
    <name type="scientific">Tritrichomonas foetus</name>
    <dbReference type="NCBI Taxonomy" id="1144522"/>
    <lineage>
        <taxon>Eukaryota</taxon>
        <taxon>Metamonada</taxon>
        <taxon>Parabasalia</taxon>
        <taxon>Tritrichomonadida</taxon>
        <taxon>Tritrichomonadidae</taxon>
        <taxon>Tritrichomonas</taxon>
    </lineage>
</organism>
<name>A0A1J4JNV9_9EUKA</name>
<dbReference type="RefSeq" id="XP_068353967.1">
    <property type="nucleotide sequence ID" value="XM_068493928.1"/>
</dbReference>
<feature type="compositionally biased region" description="Low complexity" evidence="1">
    <location>
        <begin position="896"/>
        <end position="914"/>
    </location>
</feature>
<dbReference type="Gene3D" id="2.130.10.10">
    <property type="entry name" value="YVTN repeat-like/Quinoprotein amine dehydrogenase"/>
    <property type="match status" value="1"/>
</dbReference>
<proteinExistence type="predicted"/>
<keyword evidence="3" id="KW-1185">Reference proteome</keyword>
<gene>
    <name evidence="2" type="ORF">TRFO_07832</name>
</gene>
<feature type="compositionally biased region" description="Basic residues" evidence="1">
    <location>
        <begin position="954"/>
        <end position="966"/>
    </location>
</feature>
<feature type="compositionally biased region" description="Polar residues" evidence="1">
    <location>
        <begin position="915"/>
        <end position="931"/>
    </location>
</feature>
<protein>
    <submittedName>
        <fullName evidence="2">Uncharacterized protein</fullName>
    </submittedName>
</protein>
<accession>A0A1J4JNV9</accession>
<sequence length="1367" mass="157702">MHGSRSSKKNSSVRDLHWGLFKDEGSNLPTSPVFKAFCQVNYETFAHSDGGHVTIWTPKNVLTTFNLKAISLHYVKSVNHIIATVQRKAELFFISMRSPYQITQHPFLFSNKVITVMHFFEKSSILVTAGQGLMFTKVIVPTMFKMSAPIPEMLKFEKITEIYQDSYFVNVHSPVFVESREIVIVYFDNAVKIHLLDGTCIQQFENLTMSPITCLSFYEPKNWLVVGDQEGYTSILHFQCANPFIHGAHPETSGFIYSYRPETCHLLLSMVFENDFLVTIGLNHQITLYSLTAEKQIQFLRFNLNPQSVFYAEPNFFIFSEREIESYHLNLFSKHFANLTADCFLLKRCPSIKNAARLLCHSTDSIVSLFSPKTAKLLYGIRAVQYQYDVQNVIYPRDVLYDGIKIKPTKPCDDLAFFRMGKDTILHIDFQESSDVRKKYQKQELFTSTTFMDTKYLKYQIGESPTQNPFVSFLRIETPTYSNCILGICKSGLCYIYSLETKKMIDKFELGFGSIMCAAYSSVHNYVIFSCMDHTIVYNLETKKILSNTEHTFYRSLLVVSERTLACGCANGMLEIRNFPQMTVQSSSQKHEVYHSDQGYRRDLSKEYESYEMIMDVNFSITTIDYCVPRNALLTLSPNGEIFIWSLRAFPICHILLEIAPTAACFLNGYGTIVFCSLKTLFTIDWRYIFTEKIDKEKNELDHFDQRDDKFDLVKFTQNKLDHGEKLDNIMKQKQTPRSKFKRIRDDEQSLSLSGSISMTPSIMNFSPFRVRRVLGYNTITFFENLVVEENEIPKCHFFKRPIIQEQEQEAPKKRKLKGFVQLMSLPEPTINKSPAPNSASNSNQNSIKVSINSNQQQNNIKVSVNSNQPQNSVGKYEKSSEIKVTRMKRECEMNKSMPSIKYSSKPKSSKVSKTTTIRGFSGTPRRSNNTSKSKPKKMMKPSVNTPKISKMGSTKRKSSKKKKKSSQNIDDSITNQERINQLIDNHSKSMGLSKNDINEFKLSNNSNNINTTLDLDKNNSQRTNEINDFLRELNERKLNNEDITTNADENQICSSQYKEVSYTDTDGNEEIYLFDRRALEMKHVKNINVASQTMSEEVEEVAILDDYRSNSPINENLDKNSDYLDENDENPNNIGKSKDIILFNNNDEFTESPLLYMSKINENNSLYMNHSDDQNDNYCLNNDSNQQMNDLINNRYPNNTDDEITNLDKIHQLDPNKKIPSFSPVITCFKNNVAMPLMSQLPTFGKDAPWHLLGSISNRQYLHEIQEPQSIFMNRARRFSSNKMNSDIYIDQHQYNPLLYVQNLEQDFCEPYVIEDLTDPRMGLVTDSKMKYLKLPEPPTSPRNTDELTKRIYPPQSTTVTGFIDI</sequence>
<feature type="compositionally biased region" description="Polar residues" evidence="1">
    <location>
        <begin position="968"/>
        <end position="977"/>
    </location>
</feature>
<dbReference type="GeneID" id="94828632"/>
<reference evidence="2" key="1">
    <citation type="submission" date="2016-10" db="EMBL/GenBank/DDBJ databases">
        <authorList>
            <person name="Benchimol M."/>
            <person name="Almeida L.G."/>
            <person name="Vasconcelos A.T."/>
            <person name="Perreira-Neves A."/>
            <person name="Rosa I.A."/>
            <person name="Tasca T."/>
            <person name="Bogo M.R."/>
            <person name="de Souza W."/>
        </authorList>
    </citation>
    <scope>NUCLEOTIDE SEQUENCE [LARGE SCALE GENOMIC DNA]</scope>
    <source>
        <strain evidence="2">K</strain>
    </source>
</reference>
<dbReference type="Proteomes" id="UP000179807">
    <property type="component" value="Unassembled WGS sequence"/>
</dbReference>
<dbReference type="PANTHER" id="PTHR45532">
    <property type="entry name" value="WD REPEAT-CONTAINING PROTEIN 97"/>
    <property type="match status" value="1"/>
</dbReference>
<dbReference type="InterPro" id="IPR036322">
    <property type="entry name" value="WD40_repeat_dom_sf"/>
</dbReference>
<dbReference type="SUPFAM" id="SSF50978">
    <property type="entry name" value="WD40 repeat-like"/>
    <property type="match status" value="2"/>
</dbReference>
<feature type="region of interest" description="Disordered" evidence="1">
    <location>
        <begin position="864"/>
        <end position="977"/>
    </location>
</feature>
<feature type="compositionally biased region" description="Basic and acidic residues" evidence="1">
    <location>
        <begin position="876"/>
        <end position="894"/>
    </location>
</feature>
<dbReference type="EMBL" id="MLAK01000938">
    <property type="protein sequence ID" value="OHT00831.1"/>
    <property type="molecule type" value="Genomic_DNA"/>
</dbReference>
<dbReference type="VEuPathDB" id="TrichDB:TRFO_07832"/>
<dbReference type="InterPro" id="IPR015943">
    <property type="entry name" value="WD40/YVTN_repeat-like_dom_sf"/>
</dbReference>
<evidence type="ECO:0000256" key="1">
    <source>
        <dbReference type="SAM" id="MobiDB-lite"/>
    </source>
</evidence>
<dbReference type="PANTHER" id="PTHR45532:SF1">
    <property type="entry name" value="WD REPEAT-CONTAINING PROTEIN 97"/>
    <property type="match status" value="1"/>
</dbReference>